<feature type="site" description="Transition state stabilizer" evidence="7">
    <location>
        <position position="218"/>
    </location>
</feature>
<dbReference type="PANTHER" id="PTHR43493:SF1">
    <property type="entry name" value="DNA TOPOISOMERASE 4 SUBUNIT A"/>
    <property type="match status" value="1"/>
</dbReference>
<feature type="site" description="Interaction with DNA" evidence="7">
    <location>
        <position position="175"/>
    </location>
</feature>
<dbReference type="GO" id="GO:0019897">
    <property type="term" value="C:extrinsic component of plasma membrane"/>
    <property type="evidence" value="ECO:0007669"/>
    <property type="project" value="UniProtKB-UniRule"/>
</dbReference>
<gene>
    <name evidence="7" type="primary">parC</name>
    <name evidence="11" type="ORF">HMPREF1476_00557</name>
</gene>
<feature type="compositionally biased region" description="Acidic residues" evidence="9">
    <location>
        <begin position="78"/>
        <end position="87"/>
    </location>
</feature>
<dbReference type="SUPFAM" id="SSF101904">
    <property type="entry name" value="GyrA/ParC C-terminal domain-like"/>
    <property type="match status" value="1"/>
</dbReference>
<dbReference type="Proteomes" id="UP000014400">
    <property type="component" value="Unassembled WGS sequence"/>
</dbReference>
<dbReference type="Pfam" id="PF03989">
    <property type="entry name" value="DNA_gyraseA_C"/>
    <property type="match status" value="1"/>
</dbReference>
<accession>S3BKB5</accession>
<evidence type="ECO:0000256" key="5">
    <source>
        <dbReference type="ARBA" id="ARBA00023136"/>
    </source>
</evidence>
<dbReference type="SMART" id="SM00434">
    <property type="entry name" value="TOP4c"/>
    <property type="match status" value="1"/>
</dbReference>
<dbReference type="CDD" id="cd00187">
    <property type="entry name" value="TOP4c"/>
    <property type="match status" value="1"/>
</dbReference>
<dbReference type="NCBIfam" id="NF004044">
    <property type="entry name" value="PRK05561.1"/>
    <property type="match status" value="1"/>
</dbReference>
<dbReference type="GO" id="GO:0003677">
    <property type="term" value="F:DNA binding"/>
    <property type="evidence" value="ECO:0007669"/>
    <property type="project" value="UniProtKB-UniRule"/>
</dbReference>
<dbReference type="PANTHER" id="PTHR43493">
    <property type="entry name" value="DNA GYRASE/TOPOISOMERASE SUBUNIT A"/>
    <property type="match status" value="1"/>
</dbReference>
<dbReference type="FunFam" id="1.10.268.10:FF:000001">
    <property type="entry name" value="DNA gyrase subunit A"/>
    <property type="match status" value="1"/>
</dbReference>
<keyword evidence="5 7" id="KW-0472">Membrane</keyword>
<protein>
    <recommendedName>
        <fullName evidence="7">DNA topoisomerase 4 subunit A</fullName>
        <ecNumber evidence="7">5.6.2.2</ecNumber>
    </recommendedName>
    <alternativeName>
        <fullName evidence="7">Topoisomerase IV subunit A</fullName>
    </alternativeName>
</protein>
<dbReference type="Gene3D" id="3.90.199.10">
    <property type="entry name" value="Topoisomerase II, domain 5"/>
    <property type="match status" value="1"/>
</dbReference>
<dbReference type="GO" id="GO:0006265">
    <property type="term" value="P:DNA topological change"/>
    <property type="evidence" value="ECO:0007669"/>
    <property type="project" value="UniProtKB-UniRule"/>
</dbReference>
<feature type="domain" description="Topo IIA-type catalytic" evidence="10">
    <location>
        <begin position="131"/>
        <end position="617"/>
    </location>
</feature>
<dbReference type="RefSeq" id="WP_016473929.1">
    <property type="nucleotide sequence ID" value="NZ_KE150480.1"/>
</dbReference>
<keyword evidence="12" id="KW-1185">Reference proteome</keyword>
<comment type="function">
    <text evidence="7">Topoisomerase IV is essential for chromosome segregation. It relaxes supercoiled DNA. Performs the decatenation events required during the replication of a circular DNA molecule.</text>
</comment>
<feature type="site" description="Interaction with DNA" evidence="7">
    <location>
        <position position="139"/>
    </location>
</feature>
<comment type="subunit">
    <text evidence="7">Heterotetramer composed of ParC and ParE.</text>
</comment>
<evidence type="ECO:0000256" key="3">
    <source>
        <dbReference type="ARBA" id="ARBA00023029"/>
    </source>
</evidence>
<dbReference type="AlphaFoldDB" id="S3BKB5"/>
<comment type="catalytic activity">
    <reaction evidence="1 7 8">
        <text>ATP-dependent breakage, passage and rejoining of double-stranded DNA.</text>
        <dbReference type="EC" id="5.6.2.2"/>
    </reaction>
</comment>
<dbReference type="InterPro" id="IPR013760">
    <property type="entry name" value="Topo_IIA-like_dom_sf"/>
</dbReference>
<comment type="caution">
    <text evidence="11">The sequence shown here is derived from an EMBL/GenBank/DDBJ whole genome shotgun (WGS) entry which is preliminary data.</text>
</comment>
<dbReference type="SUPFAM" id="SSF56719">
    <property type="entry name" value="Type II DNA topoisomerase"/>
    <property type="match status" value="1"/>
</dbReference>
<feature type="site" description="Interaction with DNA" evidence="7">
    <location>
        <position position="177"/>
    </location>
</feature>
<dbReference type="InterPro" id="IPR002205">
    <property type="entry name" value="Topo_IIA_dom_A"/>
</dbReference>
<feature type="compositionally biased region" description="Acidic residues" evidence="9">
    <location>
        <begin position="60"/>
        <end position="71"/>
    </location>
</feature>
<dbReference type="EC" id="5.6.2.2" evidence="7"/>
<dbReference type="GO" id="GO:0005694">
    <property type="term" value="C:chromosome"/>
    <property type="evidence" value="ECO:0007669"/>
    <property type="project" value="InterPro"/>
</dbReference>
<keyword evidence="3 7" id="KW-0799">Topoisomerase</keyword>
<dbReference type="InterPro" id="IPR050220">
    <property type="entry name" value="Type_II_DNA_Topoisomerases"/>
</dbReference>
<dbReference type="Gene3D" id="3.30.1360.40">
    <property type="match status" value="1"/>
</dbReference>
<dbReference type="GO" id="GO:0005737">
    <property type="term" value="C:cytoplasm"/>
    <property type="evidence" value="ECO:0007669"/>
    <property type="project" value="TreeGrafter"/>
</dbReference>
<feature type="active site" description="O-(5'-phospho-DNA)-tyrosine intermediate" evidence="7 8">
    <location>
        <position position="219"/>
    </location>
</feature>
<evidence type="ECO:0000256" key="1">
    <source>
        <dbReference type="ARBA" id="ARBA00000185"/>
    </source>
</evidence>
<comment type="similarity">
    <text evidence="7">Belongs to the type II topoisomerase GyrA/ParC subunit family. ParC type 1 subfamily.</text>
</comment>
<dbReference type="GO" id="GO:0007059">
    <property type="term" value="P:chromosome segregation"/>
    <property type="evidence" value="ECO:0007669"/>
    <property type="project" value="UniProtKB-UniRule"/>
</dbReference>
<sequence length="902" mass="97378">MKKDDFEHDSLFGDLNADVPELDPSKQSQGAQAIQEKAADDDAAEAPETPEAAKQPDGSEPPETEELDADDAAPSPDDALEESPEEAATEEMAVGAATVGPAEEDGALTLARYASQAYLEYAMSVVKSRALPEVTDGQKPVQRRILIDMYRMGLKFEGRSVKSARIVGDVLGKYHPHGDQSVYDALVRMAQTFSLRYPLLVAEGNFGSRDGDSAAAMRYTETRLTPISQLLLEEVDLGSVDFQPNYDGNFQEPVELPAKLPFVLLNGSSGIAVGMATEIPPHNLGEVAAACVRLLENPDADLNEILELMPAPDFPCGGQIITPKDEIRAIYRSGRGKLRVRARWHFEDLARGQWQLVIDELPPAASARSILDRIEQISNPRPKKDKKTLSAKQQQAKSAMLSLLDNVRDESGKSVDVRLVFEPKTSKVDRDEFVNYLLSETDLESNVPVNLVMLGLDGKPRQKGLLEILQDWIAFRLAVVRRRSEARLEKVLDRIHVLEGRSLVLLNIDRVIAIIRNADDPKADLIKEFGLTDRQADDILEIRLKQLARLAAIAIEKELAQLAKERAGLEKILGSDGALKRQTAKEIEAAAKSFADPRRTVVEEAEQAAHEVQTADEPVTVVISRKGFLRARTGHGHDCSLMSFKTGDGLEATIECRSSSQISFLDQAGRVYTLAVSALPGGRGDGSPLSAFVDLPKGAQPAGWISADPNAAAVIVTSGGKGMVLKASDVSTRLKAGRDFVTLGEGESLLPPIELPLKAAQGEQLIACLSSSNRLLVFPLKEVRVTASGGKGMSFMTLETGESLVSVALVDDRGAIVTGTGRGGKAREAQISKRILSGATLHRARRGKVLALSWKAEHIVGLPFESTDSTDGSDTAGGAPSDSVKTDDGLTLEVVDEDPTLL</sequence>
<dbReference type="InterPro" id="IPR035516">
    <property type="entry name" value="Gyrase/topoIV_suA_C"/>
</dbReference>
<evidence type="ECO:0000313" key="11">
    <source>
        <dbReference type="EMBL" id="EPE00777.1"/>
    </source>
</evidence>
<dbReference type="Pfam" id="PF00521">
    <property type="entry name" value="DNA_topoisoIV"/>
    <property type="match status" value="1"/>
</dbReference>
<reference evidence="11 12" key="1">
    <citation type="submission" date="2013-04" db="EMBL/GenBank/DDBJ databases">
        <title>The Genome Sequence of Sutterella wadsworthensis HGA0223.</title>
        <authorList>
            <consortium name="The Broad Institute Genomics Platform"/>
            <person name="Earl A."/>
            <person name="Ward D."/>
            <person name="Feldgarden M."/>
            <person name="Gevers D."/>
            <person name="Schmidt T.M."/>
            <person name="Dover J."/>
            <person name="Dai D."/>
            <person name="Walker B."/>
            <person name="Young S."/>
            <person name="Zeng Q."/>
            <person name="Gargeya S."/>
            <person name="Fitzgerald M."/>
            <person name="Haas B."/>
            <person name="Abouelleil A."/>
            <person name="Allen A.W."/>
            <person name="Alvarado L."/>
            <person name="Arachchi H.M."/>
            <person name="Berlin A.M."/>
            <person name="Chapman S.B."/>
            <person name="Gainer-Dewar J."/>
            <person name="Goldberg J."/>
            <person name="Griggs A."/>
            <person name="Gujja S."/>
            <person name="Hansen M."/>
            <person name="Howarth C."/>
            <person name="Imamovic A."/>
            <person name="Ireland A."/>
            <person name="Larimer J."/>
            <person name="McCowan C."/>
            <person name="Murphy C."/>
            <person name="Pearson M."/>
            <person name="Poon T.W."/>
            <person name="Priest M."/>
            <person name="Roberts A."/>
            <person name="Saif S."/>
            <person name="Shea T."/>
            <person name="Sisk P."/>
            <person name="Sykes S."/>
            <person name="Wortman J."/>
            <person name="Nusbaum C."/>
            <person name="Birren B."/>
        </authorList>
    </citation>
    <scope>NUCLEOTIDE SEQUENCE [LARGE SCALE GENOMIC DNA]</scope>
    <source>
        <strain evidence="11 12">HGA0223</strain>
    </source>
</reference>
<dbReference type="InterPro" id="IPR013758">
    <property type="entry name" value="Topo_IIA_A/C_ab"/>
</dbReference>
<dbReference type="PATRIC" id="fig|1203554.3.peg.539"/>
<dbReference type="STRING" id="1203554.HMPREF1476_00557"/>
<evidence type="ECO:0000313" key="12">
    <source>
        <dbReference type="Proteomes" id="UP000014400"/>
    </source>
</evidence>
<dbReference type="InterPro" id="IPR013757">
    <property type="entry name" value="Topo_IIA_A_a_sf"/>
</dbReference>
<keyword evidence="6 7" id="KW-0413">Isomerase</keyword>
<organism evidence="11 12">
    <name type="scientific">Sutterella wadsworthensis HGA0223</name>
    <dbReference type="NCBI Taxonomy" id="1203554"/>
    <lineage>
        <taxon>Bacteria</taxon>
        <taxon>Pseudomonadati</taxon>
        <taxon>Pseudomonadota</taxon>
        <taxon>Betaproteobacteria</taxon>
        <taxon>Burkholderiales</taxon>
        <taxon>Sutterellaceae</taxon>
        <taxon>Sutterella</taxon>
    </lineage>
</organism>
<dbReference type="eggNOG" id="COG0188">
    <property type="taxonomic scope" value="Bacteria"/>
</dbReference>
<evidence type="ECO:0000256" key="8">
    <source>
        <dbReference type="PROSITE-ProRule" id="PRU01384"/>
    </source>
</evidence>
<dbReference type="GO" id="GO:0009330">
    <property type="term" value="C:DNA topoisomerase type II (double strand cut, ATP-hydrolyzing) complex"/>
    <property type="evidence" value="ECO:0007669"/>
    <property type="project" value="UniProtKB-ARBA"/>
</dbReference>
<comment type="subcellular location">
    <subcellularLocation>
        <location evidence="7">Cell membrane</location>
        <topology evidence="7">Peripheral membrane protein</topology>
    </subcellularLocation>
</comment>
<dbReference type="PROSITE" id="PS52040">
    <property type="entry name" value="TOPO_IIA"/>
    <property type="match status" value="1"/>
</dbReference>
<evidence type="ECO:0000256" key="4">
    <source>
        <dbReference type="ARBA" id="ARBA00023125"/>
    </source>
</evidence>
<dbReference type="HOGENOM" id="CLU_002977_6_1_4"/>
<feature type="compositionally biased region" description="Low complexity" evidence="9">
    <location>
        <begin position="46"/>
        <end position="56"/>
    </location>
</feature>
<feature type="compositionally biased region" description="Basic and acidic residues" evidence="9">
    <location>
        <begin position="1"/>
        <end position="11"/>
    </location>
</feature>
<dbReference type="InterPro" id="IPR006691">
    <property type="entry name" value="GyrA/parC_rep"/>
</dbReference>
<dbReference type="GO" id="GO:0005524">
    <property type="term" value="F:ATP binding"/>
    <property type="evidence" value="ECO:0007669"/>
    <property type="project" value="InterPro"/>
</dbReference>
<proteinExistence type="inferred from homology"/>
<keyword evidence="2 7" id="KW-1003">Cell membrane</keyword>
<dbReference type="EMBL" id="ATCF01000010">
    <property type="protein sequence ID" value="EPE00777.1"/>
    <property type="molecule type" value="Genomic_DNA"/>
</dbReference>
<dbReference type="HAMAP" id="MF_00936">
    <property type="entry name" value="ParC_type1"/>
    <property type="match status" value="1"/>
</dbReference>
<evidence type="ECO:0000259" key="10">
    <source>
        <dbReference type="PROSITE" id="PS52040"/>
    </source>
</evidence>
<evidence type="ECO:0000256" key="9">
    <source>
        <dbReference type="SAM" id="MobiDB-lite"/>
    </source>
</evidence>
<name>S3BKB5_9BURK</name>
<evidence type="ECO:0000256" key="2">
    <source>
        <dbReference type="ARBA" id="ARBA00022475"/>
    </source>
</evidence>
<dbReference type="Gene3D" id="2.120.10.90">
    <property type="entry name" value="DNA gyrase/topoisomerase IV, subunit A, C-terminal"/>
    <property type="match status" value="1"/>
</dbReference>
<dbReference type="InterPro" id="IPR005742">
    <property type="entry name" value="TopoIV_A_Gneg"/>
</dbReference>
<dbReference type="GO" id="GO:0003918">
    <property type="term" value="F:DNA topoisomerase type II (double strand cut, ATP-hydrolyzing) activity"/>
    <property type="evidence" value="ECO:0007669"/>
    <property type="project" value="UniProtKB-UniRule"/>
</dbReference>
<evidence type="ECO:0000256" key="6">
    <source>
        <dbReference type="ARBA" id="ARBA00023235"/>
    </source>
</evidence>
<feature type="region of interest" description="Disordered" evidence="9">
    <location>
        <begin position="1"/>
        <end position="87"/>
    </location>
</feature>
<evidence type="ECO:0000256" key="7">
    <source>
        <dbReference type="HAMAP-Rule" id="MF_00936"/>
    </source>
</evidence>
<feature type="region of interest" description="Disordered" evidence="9">
    <location>
        <begin position="865"/>
        <end position="890"/>
    </location>
</feature>
<dbReference type="NCBIfam" id="TIGR01062">
    <property type="entry name" value="parC_Gneg"/>
    <property type="match status" value="1"/>
</dbReference>
<keyword evidence="4 7" id="KW-0238">DNA-binding</keyword>
<dbReference type="Gene3D" id="1.10.268.10">
    <property type="entry name" value="Topoisomerase, domain 3"/>
    <property type="match status" value="1"/>
</dbReference>